<feature type="transmembrane region" description="Helical" evidence="1">
    <location>
        <begin position="76"/>
        <end position="97"/>
    </location>
</feature>
<evidence type="ECO:0000256" key="1">
    <source>
        <dbReference type="SAM" id="Phobius"/>
    </source>
</evidence>
<dbReference type="EMBL" id="RAWM01000271">
    <property type="protein sequence ID" value="RKH56680.1"/>
    <property type="molecule type" value="Genomic_DNA"/>
</dbReference>
<protein>
    <submittedName>
        <fullName evidence="2">Uncharacterized protein</fullName>
    </submittedName>
</protein>
<comment type="caution">
    <text evidence="2">The sequence shown here is derived from an EMBL/GenBank/DDBJ whole genome shotgun (WGS) entry which is preliminary data.</text>
</comment>
<dbReference type="AlphaFoldDB" id="A0A3A8PN85"/>
<name>A0A3A8PN85_9BACT</name>
<organism evidence="2 3">
    <name type="scientific">Corallococcus interemptor</name>
    <dbReference type="NCBI Taxonomy" id="2316720"/>
    <lineage>
        <taxon>Bacteria</taxon>
        <taxon>Pseudomonadati</taxon>
        <taxon>Myxococcota</taxon>
        <taxon>Myxococcia</taxon>
        <taxon>Myxococcales</taxon>
        <taxon>Cystobacterineae</taxon>
        <taxon>Myxococcaceae</taxon>
        <taxon>Corallococcus</taxon>
    </lineage>
</organism>
<keyword evidence="1" id="KW-0472">Membrane</keyword>
<keyword evidence="3" id="KW-1185">Reference proteome</keyword>
<evidence type="ECO:0000313" key="3">
    <source>
        <dbReference type="Proteomes" id="UP000282656"/>
    </source>
</evidence>
<proteinExistence type="predicted"/>
<keyword evidence="1" id="KW-0812">Transmembrane</keyword>
<sequence>MDSVRPARCPECGAASRPVGGALVLHGHGLRQRQVLGPLEWGDAAQAREVAVRRFRCTACRATCTVGPREVLTRRLYAATAIGLALALFGLLARPVAGVREQVSPWRVVGPGSVGRWCTLAAWVRALPRGGLFRALPPCPEDWSARRVAARAAAALAARAPEAVGPSPPPLHVLAPLGAAHSA</sequence>
<gene>
    <name evidence="2" type="ORF">D7X96_39065</name>
</gene>
<dbReference type="Proteomes" id="UP000282656">
    <property type="component" value="Unassembled WGS sequence"/>
</dbReference>
<dbReference type="RefSeq" id="WP_147442948.1">
    <property type="nucleotide sequence ID" value="NZ_RAWM01000271.1"/>
</dbReference>
<reference evidence="3" key="1">
    <citation type="submission" date="2018-09" db="EMBL/GenBank/DDBJ databases">
        <authorList>
            <person name="Livingstone P.G."/>
            <person name="Whitworth D.E."/>
        </authorList>
    </citation>
    <scope>NUCLEOTIDE SEQUENCE [LARGE SCALE GENOMIC DNA]</scope>
    <source>
        <strain evidence="3">AB047A</strain>
    </source>
</reference>
<dbReference type="OrthoDB" id="5525394at2"/>
<evidence type="ECO:0000313" key="2">
    <source>
        <dbReference type="EMBL" id="RKH56680.1"/>
    </source>
</evidence>
<accession>A0A3A8PN85</accession>
<keyword evidence="1" id="KW-1133">Transmembrane helix</keyword>